<evidence type="ECO:0000259" key="1">
    <source>
        <dbReference type="Pfam" id="PF13228"/>
    </source>
</evidence>
<name>A0ABW0FHT9_9MICO</name>
<dbReference type="RefSeq" id="WP_343924079.1">
    <property type="nucleotide sequence ID" value="NZ_BAAAIR010000038.1"/>
</dbReference>
<sequence>MADFIPGSDLARTFYAEVVAGAVDRPHTACLIGEGSEVQGYDDERSRDHEWGPRLQLFVAAADVDDVSRAVRSKLPPEHRGYPTRWFSLAEGRVSDHLEITTTELWMSTRLPTVSALEPDTAAWLAIPQQHLRQLTAGVVFHDGLGELSRLRADFAWYPTDVWRWLLACQWHLIGQALPLHGRSVETADDRGAQLLAGRLAELMMGMAFLQEQVYRPYAKWFGRAFADLRAARDLGPLIDRILVGRDDDAFAQALLLLGHRHDELGIIERVGPRIEQFTVGIGDAVRPYPVLNTGEYIDASVASISDRALRDLPRVGSLDQLTHADDTLITFTDWPQALAERYRAQLSS</sequence>
<dbReference type="GeneID" id="303297410"/>
<protein>
    <submittedName>
        <fullName evidence="2">DUF4037 domain-containing protein</fullName>
    </submittedName>
</protein>
<organism evidence="2 3">
    <name type="scientific">Brachybacterium tyrofermentans</name>
    <dbReference type="NCBI Taxonomy" id="47848"/>
    <lineage>
        <taxon>Bacteria</taxon>
        <taxon>Bacillati</taxon>
        <taxon>Actinomycetota</taxon>
        <taxon>Actinomycetes</taxon>
        <taxon>Micrococcales</taxon>
        <taxon>Dermabacteraceae</taxon>
        <taxon>Brachybacterium</taxon>
    </lineage>
</organism>
<accession>A0ABW0FHT9</accession>
<dbReference type="Pfam" id="PF13228">
    <property type="entry name" value="DUF4037"/>
    <property type="match status" value="1"/>
</dbReference>
<dbReference type="InterPro" id="IPR025117">
    <property type="entry name" value="DUF4037"/>
</dbReference>
<comment type="caution">
    <text evidence="2">The sequence shown here is derived from an EMBL/GenBank/DDBJ whole genome shotgun (WGS) entry which is preliminary data.</text>
</comment>
<evidence type="ECO:0000313" key="2">
    <source>
        <dbReference type="EMBL" id="MFC5297425.1"/>
    </source>
</evidence>
<dbReference type="Proteomes" id="UP001595937">
    <property type="component" value="Unassembled WGS sequence"/>
</dbReference>
<evidence type="ECO:0000313" key="3">
    <source>
        <dbReference type="Proteomes" id="UP001595937"/>
    </source>
</evidence>
<gene>
    <name evidence="2" type="ORF">ACFPK8_07860</name>
</gene>
<keyword evidence="3" id="KW-1185">Reference proteome</keyword>
<dbReference type="EMBL" id="JBHSLN010000020">
    <property type="protein sequence ID" value="MFC5297425.1"/>
    <property type="molecule type" value="Genomic_DNA"/>
</dbReference>
<feature type="domain" description="DUF4037" evidence="1">
    <location>
        <begin position="124"/>
        <end position="222"/>
    </location>
</feature>
<reference evidence="3" key="1">
    <citation type="journal article" date="2019" name="Int. J. Syst. Evol. Microbiol.">
        <title>The Global Catalogue of Microorganisms (GCM) 10K type strain sequencing project: providing services to taxonomists for standard genome sequencing and annotation.</title>
        <authorList>
            <consortium name="The Broad Institute Genomics Platform"/>
            <consortium name="The Broad Institute Genome Sequencing Center for Infectious Disease"/>
            <person name="Wu L."/>
            <person name="Ma J."/>
        </authorList>
    </citation>
    <scope>NUCLEOTIDE SEQUENCE [LARGE SCALE GENOMIC DNA]</scope>
    <source>
        <strain evidence="3">CGMCC 1.16455</strain>
    </source>
</reference>
<proteinExistence type="predicted"/>